<keyword evidence="3" id="KW-1185">Reference proteome</keyword>
<dbReference type="InterPro" id="IPR037401">
    <property type="entry name" value="SnoaL-like"/>
</dbReference>
<accession>A0A1V8RRK7</accession>
<gene>
    <name evidence="2" type="ORF">BFN67_17525</name>
</gene>
<dbReference type="Pfam" id="PF12680">
    <property type="entry name" value="SnoaL_2"/>
    <property type="match status" value="1"/>
</dbReference>
<evidence type="ECO:0000259" key="1">
    <source>
        <dbReference type="Pfam" id="PF12680"/>
    </source>
</evidence>
<dbReference type="AlphaFoldDB" id="A0A1V8RRK7"/>
<dbReference type="RefSeq" id="WP_080919683.1">
    <property type="nucleotide sequence ID" value="NZ_MDET01000014.1"/>
</dbReference>
<feature type="domain" description="SnoaL-like" evidence="1">
    <location>
        <begin position="9"/>
        <end position="108"/>
    </location>
</feature>
<evidence type="ECO:0000313" key="2">
    <source>
        <dbReference type="EMBL" id="OQM75619.1"/>
    </source>
</evidence>
<name>A0A1V8RRK7_9HYPH</name>
<dbReference type="STRING" id="1873176.BFN67_17525"/>
<proteinExistence type="predicted"/>
<dbReference type="InterPro" id="IPR032710">
    <property type="entry name" value="NTF2-like_dom_sf"/>
</dbReference>
<dbReference type="Proteomes" id="UP000191905">
    <property type="component" value="Unassembled WGS sequence"/>
</dbReference>
<reference evidence="2 3" key="1">
    <citation type="journal article" date="2016" name="Int. J. Syst. Evol. Microbiol.">
        <title>Pseudaminobacter manganicus sp. nov., isolated from sludge of a manganese mine.</title>
        <authorList>
            <person name="Li J."/>
            <person name="Huang J."/>
            <person name="Liao S."/>
            <person name="Wang G."/>
        </authorList>
    </citation>
    <scope>NUCLEOTIDE SEQUENCE [LARGE SCALE GENOMIC DNA]</scope>
    <source>
        <strain evidence="2 3">JH-7</strain>
    </source>
</reference>
<dbReference type="EMBL" id="MDET01000014">
    <property type="protein sequence ID" value="OQM75619.1"/>
    <property type="molecule type" value="Genomic_DNA"/>
</dbReference>
<evidence type="ECO:0000313" key="3">
    <source>
        <dbReference type="Proteomes" id="UP000191905"/>
    </source>
</evidence>
<sequence length="120" mass="13022">MTDLETVAHNYIAAWNEADAEARQASLETAFTGDVSYRDPIMQGNGYDGLAALIEGVQQQFPGFRFSLKGKPDGFADNIRFSWMLGSEGTESVIEGTDIGTIENGRLKSVTGFLDKVPAQ</sequence>
<dbReference type="SUPFAM" id="SSF54427">
    <property type="entry name" value="NTF2-like"/>
    <property type="match status" value="1"/>
</dbReference>
<comment type="caution">
    <text evidence="2">The sequence shown here is derived from an EMBL/GenBank/DDBJ whole genome shotgun (WGS) entry which is preliminary data.</text>
</comment>
<dbReference type="Gene3D" id="3.10.450.50">
    <property type="match status" value="1"/>
</dbReference>
<organism evidence="2 3">
    <name type="scientific">Manganibacter manganicus</name>
    <dbReference type="NCBI Taxonomy" id="1873176"/>
    <lineage>
        <taxon>Bacteria</taxon>
        <taxon>Pseudomonadati</taxon>
        <taxon>Pseudomonadota</taxon>
        <taxon>Alphaproteobacteria</taxon>
        <taxon>Hyphomicrobiales</taxon>
        <taxon>Phyllobacteriaceae</taxon>
        <taxon>Manganibacter</taxon>
    </lineage>
</organism>
<dbReference type="OrthoDB" id="9808719at2"/>
<protein>
    <submittedName>
        <fullName evidence="2">Polyketide cyclase</fullName>
    </submittedName>
</protein>